<evidence type="ECO:0000313" key="3">
    <source>
        <dbReference type="EMBL" id="SNT63229.1"/>
    </source>
</evidence>
<feature type="domain" description="DUF418" evidence="2">
    <location>
        <begin position="25"/>
        <end position="130"/>
    </location>
</feature>
<feature type="transmembrane region" description="Helical" evidence="1">
    <location>
        <begin position="51"/>
        <end position="69"/>
    </location>
</feature>
<dbReference type="InterPro" id="IPR007349">
    <property type="entry name" value="DUF418"/>
</dbReference>
<accession>A0A239P9X2</accession>
<dbReference type="PANTHER" id="PTHR30590">
    <property type="entry name" value="INNER MEMBRANE PROTEIN"/>
    <property type="match status" value="1"/>
</dbReference>
<evidence type="ECO:0000313" key="4">
    <source>
        <dbReference type="Proteomes" id="UP000198318"/>
    </source>
</evidence>
<dbReference type="EMBL" id="FZOR01000096">
    <property type="protein sequence ID" value="SNT63229.1"/>
    <property type="molecule type" value="Genomic_DNA"/>
</dbReference>
<dbReference type="Pfam" id="PF04235">
    <property type="entry name" value="DUF418"/>
    <property type="match status" value="1"/>
</dbReference>
<sequence>MTSVIAVTLNVQQIHYGLDSPSRLATTAGLATAAAYVMAAMLLLRSPIRPALNALAPAGRMALTNYIAATPLILISDQLFHLENKGDDGITLVLALGAAVFATELVFSLLWLRRARYGPLEWVWRCLTWWTLVPNASDGPSRNGSR</sequence>
<dbReference type="RefSeq" id="WP_179271934.1">
    <property type="nucleotide sequence ID" value="NZ_FZOR01000096.1"/>
</dbReference>
<organism evidence="3 4">
    <name type="scientific">Actinomadura meyerae</name>
    <dbReference type="NCBI Taxonomy" id="240840"/>
    <lineage>
        <taxon>Bacteria</taxon>
        <taxon>Bacillati</taxon>
        <taxon>Actinomycetota</taxon>
        <taxon>Actinomycetes</taxon>
        <taxon>Streptosporangiales</taxon>
        <taxon>Thermomonosporaceae</taxon>
        <taxon>Actinomadura</taxon>
    </lineage>
</organism>
<feature type="transmembrane region" description="Helical" evidence="1">
    <location>
        <begin position="89"/>
        <end position="112"/>
    </location>
</feature>
<proteinExistence type="predicted"/>
<keyword evidence="1" id="KW-1133">Transmembrane helix</keyword>
<dbReference type="PANTHER" id="PTHR30590:SF3">
    <property type="entry name" value="HYPOTHETICAL MEMBRANE SPANNING PROTEIN"/>
    <property type="match status" value="1"/>
</dbReference>
<keyword evidence="4" id="KW-1185">Reference proteome</keyword>
<evidence type="ECO:0000256" key="1">
    <source>
        <dbReference type="SAM" id="Phobius"/>
    </source>
</evidence>
<dbReference type="AlphaFoldDB" id="A0A239P9X2"/>
<feature type="transmembrane region" description="Helical" evidence="1">
    <location>
        <begin position="24"/>
        <end position="44"/>
    </location>
</feature>
<dbReference type="InterPro" id="IPR052529">
    <property type="entry name" value="Bact_Transport_Assoc"/>
</dbReference>
<dbReference type="Proteomes" id="UP000198318">
    <property type="component" value="Unassembled WGS sequence"/>
</dbReference>
<gene>
    <name evidence="3" type="ORF">SAMN05443665_10964</name>
</gene>
<evidence type="ECO:0000259" key="2">
    <source>
        <dbReference type="Pfam" id="PF04235"/>
    </source>
</evidence>
<reference evidence="3 4" key="1">
    <citation type="submission" date="2017-06" db="EMBL/GenBank/DDBJ databases">
        <authorList>
            <person name="Kim H.J."/>
            <person name="Triplett B.A."/>
        </authorList>
    </citation>
    <scope>NUCLEOTIDE SEQUENCE [LARGE SCALE GENOMIC DNA]</scope>
    <source>
        <strain evidence="3 4">DSM 44715</strain>
    </source>
</reference>
<name>A0A239P9X2_9ACTN</name>
<protein>
    <recommendedName>
        <fullName evidence="2">DUF418 domain-containing protein</fullName>
    </recommendedName>
</protein>
<keyword evidence="1" id="KW-0472">Membrane</keyword>
<keyword evidence="1" id="KW-0812">Transmembrane</keyword>